<evidence type="ECO:0008006" key="4">
    <source>
        <dbReference type="Google" id="ProtNLM"/>
    </source>
</evidence>
<dbReference type="InterPro" id="IPR016181">
    <property type="entry name" value="Acyl_CoA_acyltransferase"/>
</dbReference>
<dbReference type="OrthoDB" id="677174at2"/>
<keyword evidence="1" id="KW-0812">Transmembrane</keyword>
<dbReference type="EMBL" id="FONZ01000005">
    <property type="protein sequence ID" value="SFF34519.1"/>
    <property type="molecule type" value="Genomic_DNA"/>
</dbReference>
<dbReference type="SUPFAM" id="SSF55729">
    <property type="entry name" value="Acyl-CoA N-acyltransferases (Nat)"/>
    <property type="match status" value="1"/>
</dbReference>
<dbReference type="RefSeq" id="WP_093379587.1">
    <property type="nucleotide sequence ID" value="NZ_BNAN01000001.1"/>
</dbReference>
<name>A0A1I2HWW7_9MICO</name>
<evidence type="ECO:0000256" key="1">
    <source>
        <dbReference type="SAM" id="Phobius"/>
    </source>
</evidence>
<accession>A0A1I2HWW7</accession>
<gene>
    <name evidence="2" type="ORF">SAMN04488035_2608</name>
</gene>
<protein>
    <recommendedName>
        <fullName evidence="4">Inner membrane protein</fullName>
    </recommendedName>
</protein>
<feature type="transmembrane region" description="Helical" evidence="1">
    <location>
        <begin position="47"/>
        <end position="65"/>
    </location>
</feature>
<reference evidence="3" key="1">
    <citation type="submission" date="2016-10" db="EMBL/GenBank/DDBJ databases">
        <authorList>
            <person name="Varghese N."/>
            <person name="Submissions S."/>
        </authorList>
    </citation>
    <scope>NUCLEOTIDE SEQUENCE [LARGE SCALE GENOMIC DNA]</scope>
    <source>
        <strain evidence="3">DSM 19083</strain>
    </source>
</reference>
<evidence type="ECO:0000313" key="2">
    <source>
        <dbReference type="EMBL" id="SFF34519.1"/>
    </source>
</evidence>
<keyword evidence="1" id="KW-0472">Membrane</keyword>
<keyword evidence="1" id="KW-1133">Transmembrane helix</keyword>
<dbReference type="STRING" id="285351.SAMN04488035_2608"/>
<keyword evidence="3" id="KW-1185">Reference proteome</keyword>
<feature type="transmembrane region" description="Helical" evidence="1">
    <location>
        <begin position="24"/>
        <end position="41"/>
    </location>
</feature>
<organism evidence="2 3">
    <name type="scientific">Flavimobilis marinus</name>
    <dbReference type="NCBI Taxonomy" id="285351"/>
    <lineage>
        <taxon>Bacteria</taxon>
        <taxon>Bacillati</taxon>
        <taxon>Actinomycetota</taxon>
        <taxon>Actinomycetes</taxon>
        <taxon>Micrococcales</taxon>
        <taxon>Jonesiaceae</taxon>
        <taxon>Flavimobilis</taxon>
    </lineage>
</organism>
<dbReference type="Proteomes" id="UP000198520">
    <property type="component" value="Unassembled WGS sequence"/>
</dbReference>
<proteinExistence type="predicted"/>
<dbReference type="AlphaFoldDB" id="A0A1I2HWW7"/>
<evidence type="ECO:0000313" key="3">
    <source>
        <dbReference type="Proteomes" id="UP000198520"/>
    </source>
</evidence>
<sequence>MPILEIVGWIGSAILVWSLLQTRILRLRLINLVGCLILIAYNSISGVWPMTGLNVVLAAINIYYLRKLMGERHSTASYDVVEVRPDDAYLQHLLGQHAADIATFNPAAAGRPVTEAREAYLIVHGDETVGYVLAHDAGDGEVQVDLDYVVERYRDFTPGEFVFRSSQLFAAKGYRRIVTAPGSASAPGAYYEKIGFSREGDRFALAITA</sequence>